<name>A0A0H2R3E8_9AGAM</name>
<proteinExistence type="predicted"/>
<evidence type="ECO:0000313" key="2">
    <source>
        <dbReference type="Proteomes" id="UP000053477"/>
    </source>
</evidence>
<dbReference type="Proteomes" id="UP000053477">
    <property type="component" value="Unassembled WGS sequence"/>
</dbReference>
<dbReference type="EMBL" id="KQ086214">
    <property type="protein sequence ID" value="KLO06349.1"/>
    <property type="molecule type" value="Genomic_DNA"/>
</dbReference>
<accession>A0A0H2R3E8</accession>
<reference evidence="1 2" key="1">
    <citation type="submission" date="2015-04" db="EMBL/GenBank/DDBJ databases">
        <title>Complete genome sequence of Schizopora paradoxa KUC8140, a cosmopolitan wood degrader in East Asia.</title>
        <authorList>
            <consortium name="DOE Joint Genome Institute"/>
            <person name="Min B."/>
            <person name="Park H."/>
            <person name="Jang Y."/>
            <person name="Kim J.-J."/>
            <person name="Kim K.H."/>
            <person name="Pangilinan J."/>
            <person name="Lipzen A."/>
            <person name="Riley R."/>
            <person name="Grigoriev I.V."/>
            <person name="Spatafora J.W."/>
            <person name="Choi I.-G."/>
        </authorList>
    </citation>
    <scope>NUCLEOTIDE SEQUENCE [LARGE SCALE GENOMIC DNA]</scope>
    <source>
        <strain evidence="1 2">KUC8140</strain>
    </source>
</reference>
<organism evidence="1 2">
    <name type="scientific">Schizopora paradoxa</name>
    <dbReference type="NCBI Taxonomy" id="27342"/>
    <lineage>
        <taxon>Eukaryota</taxon>
        <taxon>Fungi</taxon>
        <taxon>Dikarya</taxon>
        <taxon>Basidiomycota</taxon>
        <taxon>Agaricomycotina</taxon>
        <taxon>Agaricomycetes</taxon>
        <taxon>Hymenochaetales</taxon>
        <taxon>Schizoporaceae</taxon>
        <taxon>Schizopora</taxon>
    </lineage>
</organism>
<dbReference type="AlphaFoldDB" id="A0A0H2R3E8"/>
<gene>
    <name evidence="1" type="ORF">SCHPADRAFT_692848</name>
</gene>
<sequence>MHWFILPHDHGVAHYTFKSKNRYGAPFLETTHTLHGCSAAQVRAASLRYHDQVAGATTCCALSSDFGARIRGWMVGWDLGSGRLLRCGEQTRRVGSVTSVGCWRLRSRKPFSFSQLSDNFTDFLLSSSQSFFVILSSSYRFIPTVIPLLPHDTTIRASARSRTIGAKNFRGRPCALWHAGVVIESSCAAQVRIG</sequence>
<dbReference type="InParanoid" id="A0A0H2R3E8"/>
<evidence type="ECO:0000313" key="1">
    <source>
        <dbReference type="EMBL" id="KLO06349.1"/>
    </source>
</evidence>
<protein>
    <submittedName>
        <fullName evidence="1">Uncharacterized protein</fullName>
    </submittedName>
</protein>
<keyword evidence="2" id="KW-1185">Reference proteome</keyword>